<dbReference type="InterPro" id="IPR036249">
    <property type="entry name" value="Thioredoxin-like_sf"/>
</dbReference>
<evidence type="ECO:0000313" key="2">
    <source>
        <dbReference type="EMBL" id="RXK82759.1"/>
    </source>
</evidence>
<keyword evidence="1" id="KW-0472">Membrane</keyword>
<comment type="caution">
    <text evidence="2">The sequence shown here is derived from an EMBL/GenBank/DDBJ whole genome shotgun (WGS) entry which is preliminary data.</text>
</comment>
<dbReference type="SUPFAM" id="SSF52833">
    <property type="entry name" value="Thioredoxin-like"/>
    <property type="match status" value="1"/>
</dbReference>
<dbReference type="OrthoDB" id="678949at2"/>
<organism evidence="2 3">
    <name type="scientific">Filimonas effusa</name>
    <dbReference type="NCBI Taxonomy" id="2508721"/>
    <lineage>
        <taxon>Bacteria</taxon>
        <taxon>Pseudomonadati</taxon>
        <taxon>Bacteroidota</taxon>
        <taxon>Chitinophagia</taxon>
        <taxon>Chitinophagales</taxon>
        <taxon>Chitinophagaceae</taxon>
        <taxon>Filimonas</taxon>
    </lineage>
</organism>
<keyword evidence="1" id="KW-1133">Transmembrane helix</keyword>
<dbReference type="Gene3D" id="3.40.30.10">
    <property type="entry name" value="Glutaredoxin"/>
    <property type="match status" value="1"/>
</dbReference>
<gene>
    <name evidence="2" type="ORF">ESB13_11500</name>
</gene>
<dbReference type="Proteomes" id="UP000290545">
    <property type="component" value="Unassembled WGS sequence"/>
</dbReference>
<sequence length="198" mass="21574">MHKLYKLQRVFLPYIIAVFCLLATCSVMGQGLYDHSFRDINNKEVRLGDFAGKKILFMILPVNPADSLIVQLKGFVAAYGNRVQVIGVLSQEDGASQATKAAINARYGNTGILLTDVLYSRKGGGQSPVMKWLTSKEENGHFDMDVKGSGHKFFINGQGKLYAVLGSNSSLLSPFVQKVMNASESGVQPVPVKDSLKS</sequence>
<dbReference type="EMBL" id="SDHZ01000002">
    <property type="protein sequence ID" value="RXK82759.1"/>
    <property type="molecule type" value="Genomic_DNA"/>
</dbReference>
<protein>
    <submittedName>
        <fullName evidence="2">Uncharacterized protein</fullName>
    </submittedName>
</protein>
<name>A0A4Q1D311_9BACT</name>
<reference evidence="2 3" key="1">
    <citation type="submission" date="2019-01" db="EMBL/GenBank/DDBJ databases">
        <title>Filimonas sp. strain TTM-71.</title>
        <authorList>
            <person name="Chen W.-M."/>
        </authorList>
    </citation>
    <scope>NUCLEOTIDE SEQUENCE [LARGE SCALE GENOMIC DNA]</scope>
    <source>
        <strain evidence="2 3">TTM-71</strain>
    </source>
</reference>
<keyword evidence="3" id="KW-1185">Reference proteome</keyword>
<evidence type="ECO:0000313" key="3">
    <source>
        <dbReference type="Proteomes" id="UP000290545"/>
    </source>
</evidence>
<feature type="transmembrane region" description="Helical" evidence="1">
    <location>
        <begin position="12"/>
        <end position="33"/>
    </location>
</feature>
<dbReference type="AlphaFoldDB" id="A0A4Q1D311"/>
<accession>A0A4Q1D311</accession>
<proteinExistence type="predicted"/>
<keyword evidence="1" id="KW-0812">Transmembrane</keyword>
<evidence type="ECO:0000256" key="1">
    <source>
        <dbReference type="SAM" id="Phobius"/>
    </source>
</evidence>